<dbReference type="PROSITE" id="PS51683">
    <property type="entry name" value="SAM_OMT_II"/>
    <property type="match status" value="1"/>
</dbReference>
<dbReference type="GO" id="GO:0008171">
    <property type="term" value="F:O-methyltransferase activity"/>
    <property type="evidence" value="ECO:0007669"/>
    <property type="project" value="InterPro"/>
</dbReference>
<keyword evidence="2 6" id="KW-0808">Transferase</keyword>
<name>A0A420EVZ6_9ACTN</name>
<dbReference type="EMBL" id="CP108084">
    <property type="protein sequence ID" value="WUP51479.1"/>
    <property type="molecule type" value="Genomic_DNA"/>
</dbReference>
<feature type="domain" description="O-methyltransferase C-terminal" evidence="4">
    <location>
        <begin position="113"/>
        <end position="319"/>
    </location>
</feature>
<dbReference type="Pfam" id="PF00891">
    <property type="entry name" value="Methyltransf_2"/>
    <property type="match status" value="1"/>
</dbReference>
<reference evidence="7" key="2">
    <citation type="submission" date="2022-10" db="EMBL/GenBank/DDBJ databases">
        <title>The complete genomes of actinobacterial strains from the NBC collection.</title>
        <authorList>
            <person name="Joergensen T.S."/>
            <person name="Alvarez Arevalo M."/>
            <person name="Sterndorff E.B."/>
            <person name="Faurdal D."/>
            <person name="Vuksanovic O."/>
            <person name="Mourched A.-S."/>
            <person name="Charusanti P."/>
            <person name="Shaw S."/>
            <person name="Blin K."/>
            <person name="Weber T."/>
        </authorList>
    </citation>
    <scope>NUCLEOTIDE SEQUENCE</scope>
    <source>
        <strain evidence="7">NBC_00256</strain>
    </source>
</reference>
<dbReference type="Proteomes" id="UP000285744">
    <property type="component" value="Unassembled WGS sequence"/>
</dbReference>
<dbReference type="GO" id="GO:0032259">
    <property type="term" value="P:methylation"/>
    <property type="evidence" value="ECO:0007669"/>
    <property type="project" value="UniProtKB-KW"/>
</dbReference>
<dbReference type="InterPro" id="IPR029063">
    <property type="entry name" value="SAM-dependent_MTases_sf"/>
</dbReference>
<dbReference type="EMBL" id="RAQQ01000019">
    <property type="protein sequence ID" value="RKF24863.1"/>
    <property type="molecule type" value="Genomic_DNA"/>
</dbReference>
<proteinExistence type="predicted"/>
<dbReference type="RefSeq" id="WP_120330766.1">
    <property type="nucleotide sequence ID" value="NZ_CP108084.1"/>
</dbReference>
<evidence type="ECO:0000313" key="9">
    <source>
        <dbReference type="Proteomes" id="UP001432190"/>
    </source>
</evidence>
<dbReference type="SUPFAM" id="SSF53335">
    <property type="entry name" value="S-adenosyl-L-methionine-dependent methyltransferases"/>
    <property type="match status" value="1"/>
</dbReference>
<evidence type="ECO:0000256" key="3">
    <source>
        <dbReference type="ARBA" id="ARBA00022691"/>
    </source>
</evidence>
<protein>
    <submittedName>
        <fullName evidence="6">Methyltransferase</fullName>
    </submittedName>
</protein>
<keyword evidence="9" id="KW-1185">Reference proteome</keyword>
<evidence type="ECO:0000313" key="6">
    <source>
        <dbReference type="EMBL" id="RKF24863.1"/>
    </source>
</evidence>
<dbReference type="Gene3D" id="1.10.10.10">
    <property type="entry name" value="Winged helix-like DNA-binding domain superfamily/Winged helix DNA-binding domain"/>
    <property type="match status" value="1"/>
</dbReference>
<evidence type="ECO:0000259" key="5">
    <source>
        <dbReference type="Pfam" id="PF08100"/>
    </source>
</evidence>
<sequence length="341" mass="37178">MAPTRPRIDIESVFRLTELADYIVPFTVRAVAELGVADQLVDGPRPVTELAEATGAHAPSLLRALRALAGKGIFTEVEPEVFGLTPLAEPLRTDHPLSLRDAYPLLEPDIEAWAHFDHSIRTGQAAFDQVHPEGYWSYMAAHPHDSARFDASQQAATRLELRAALPAYPWGELSTMVDVGGGNGAFLGGIMARFPGLRGTLFDLPHVVAEAEPVLQKLGVAERCTVTGGSFFETVPPGADAYMLKRILYGWNDDDAVRLLTAVRAAMRPDSRLLVLEPVVEPGDRFDVGRLYDLLLLAMVGGGARSREHIERLLDVAGLRLARSVPTMMFPILEIVTKSEA</sequence>
<dbReference type="Pfam" id="PF08100">
    <property type="entry name" value="Dimerisation"/>
    <property type="match status" value="1"/>
</dbReference>
<dbReference type="AlphaFoldDB" id="A0A420EVZ6"/>
<feature type="domain" description="O-methyltransferase dimerisation" evidence="5">
    <location>
        <begin position="20"/>
        <end position="90"/>
    </location>
</feature>
<dbReference type="InterPro" id="IPR001077">
    <property type="entry name" value="COMT_C"/>
</dbReference>
<reference evidence="6 8" key="1">
    <citation type="journal article" date="2018" name="Int. J. Syst. Evol. Microbiol.">
        <title>Micromonospora globbae sp. nov., an endophytic actinomycete isolated from roots of Globba winitii C. H. Wright.</title>
        <authorList>
            <person name="Kuncharoen N."/>
            <person name="Pittayakhajonwut P."/>
            <person name="Tanasupawat S."/>
        </authorList>
    </citation>
    <scope>NUCLEOTIDE SEQUENCE [LARGE SCALE GENOMIC DNA]</scope>
    <source>
        <strain evidence="6 8">WPS1-2</strain>
    </source>
</reference>
<dbReference type="PANTHER" id="PTHR43712:SF2">
    <property type="entry name" value="O-METHYLTRANSFERASE CICE"/>
    <property type="match status" value="1"/>
</dbReference>
<dbReference type="InterPro" id="IPR036390">
    <property type="entry name" value="WH_DNA-bd_sf"/>
</dbReference>
<dbReference type="PIRSF" id="PIRSF005739">
    <property type="entry name" value="O-mtase"/>
    <property type="match status" value="1"/>
</dbReference>
<dbReference type="GO" id="GO:0046983">
    <property type="term" value="F:protein dimerization activity"/>
    <property type="evidence" value="ECO:0007669"/>
    <property type="project" value="InterPro"/>
</dbReference>
<gene>
    <name evidence="6" type="ORF">D7I43_23730</name>
    <name evidence="7" type="ORF">OG994_08250</name>
</gene>
<evidence type="ECO:0000259" key="4">
    <source>
        <dbReference type="Pfam" id="PF00891"/>
    </source>
</evidence>
<dbReference type="OrthoDB" id="3804952at2"/>
<evidence type="ECO:0000256" key="1">
    <source>
        <dbReference type="ARBA" id="ARBA00022603"/>
    </source>
</evidence>
<dbReference type="InterPro" id="IPR016461">
    <property type="entry name" value="COMT-like"/>
</dbReference>
<dbReference type="InterPro" id="IPR036388">
    <property type="entry name" value="WH-like_DNA-bd_sf"/>
</dbReference>
<organism evidence="6 8">
    <name type="scientific">Micromonospora globbae</name>
    <dbReference type="NCBI Taxonomy" id="1894969"/>
    <lineage>
        <taxon>Bacteria</taxon>
        <taxon>Bacillati</taxon>
        <taxon>Actinomycetota</taxon>
        <taxon>Actinomycetes</taxon>
        <taxon>Micromonosporales</taxon>
        <taxon>Micromonosporaceae</taxon>
        <taxon>Micromonospora</taxon>
    </lineage>
</organism>
<evidence type="ECO:0000313" key="7">
    <source>
        <dbReference type="EMBL" id="WUP51479.1"/>
    </source>
</evidence>
<dbReference type="PANTHER" id="PTHR43712">
    <property type="entry name" value="PUTATIVE (AFU_ORTHOLOGUE AFUA_4G14580)-RELATED"/>
    <property type="match status" value="1"/>
</dbReference>
<dbReference type="InterPro" id="IPR012967">
    <property type="entry name" value="COMT_dimerisation"/>
</dbReference>
<dbReference type="SUPFAM" id="SSF46785">
    <property type="entry name" value="Winged helix' DNA-binding domain"/>
    <property type="match status" value="1"/>
</dbReference>
<dbReference type="Gene3D" id="3.40.50.150">
    <property type="entry name" value="Vaccinia Virus protein VP39"/>
    <property type="match status" value="1"/>
</dbReference>
<evidence type="ECO:0000313" key="8">
    <source>
        <dbReference type="Proteomes" id="UP000285744"/>
    </source>
</evidence>
<keyword evidence="3" id="KW-0949">S-adenosyl-L-methionine</keyword>
<keyword evidence="1 6" id="KW-0489">Methyltransferase</keyword>
<accession>A0A420EVZ6</accession>
<evidence type="ECO:0000256" key="2">
    <source>
        <dbReference type="ARBA" id="ARBA00022679"/>
    </source>
</evidence>
<dbReference type="Gene3D" id="1.10.287.1350">
    <property type="match status" value="1"/>
</dbReference>
<dbReference type="Proteomes" id="UP001432190">
    <property type="component" value="Chromosome"/>
</dbReference>